<sequence length="440" mass="49202">MASEDQKMFAYVSRPSARDRSSNCTHSRLTRLFEGSDHEKCSICQRTPIFGWLYRCTQDSGGFLPASDFADARDHQQVEFDAQLYMLSPSIMQAAHEGHYTDQELNILWKQKIGVRKTIQQLRPTTSSTASSVSSSEYSLPASPTSSALRSSVCDTETETEASQLSELTSLCRGALEPIPEVHDELEKEEQMLRLVMPSLPPPCQLKVCHSCRPVYRERAWLSLNQVVTSTCEYPPEHEINNRRVSDVRIVKNLGFCSKNSQHSAEDTGRDGRTNFQATVQRLLRDHDIEPDEPKVQPLKLRHSETCYDLTTLTSANSDNLPLPTSHPSGQASLQERRRLDDHGSTDTNNTTRRRRGVEQQCVLPPAQQPNTSSESYEGPPANDSSSTSSGGLTLKIDTHEANAAYKDNTPLQKTPTESLKDSLKRFGMMGKLAARFPID</sequence>
<name>A0AAN7SZW6_9EURO</name>
<feature type="region of interest" description="Disordered" evidence="1">
    <location>
        <begin position="314"/>
        <end position="393"/>
    </location>
</feature>
<organism evidence="2 3">
    <name type="scientific">Lithohypha guttulata</name>
    <dbReference type="NCBI Taxonomy" id="1690604"/>
    <lineage>
        <taxon>Eukaryota</taxon>
        <taxon>Fungi</taxon>
        <taxon>Dikarya</taxon>
        <taxon>Ascomycota</taxon>
        <taxon>Pezizomycotina</taxon>
        <taxon>Eurotiomycetes</taxon>
        <taxon>Chaetothyriomycetidae</taxon>
        <taxon>Chaetothyriales</taxon>
        <taxon>Trichomeriaceae</taxon>
        <taxon>Lithohypha</taxon>
    </lineage>
</organism>
<evidence type="ECO:0000256" key="1">
    <source>
        <dbReference type="SAM" id="MobiDB-lite"/>
    </source>
</evidence>
<reference evidence="2 3" key="1">
    <citation type="submission" date="2023-08" db="EMBL/GenBank/DDBJ databases">
        <title>Black Yeasts Isolated from many extreme environments.</title>
        <authorList>
            <person name="Coleine C."/>
            <person name="Stajich J.E."/>
            <person name="Selbmann L."/>
        </authorList>
    </citation>
    <scope>NUCLEOTIDE SEQUENCE [LARGE SCALE GENOMIC DNA]</scope>
    <source>
        <strain evidence="2 3">CCFEE 5910</strain>
    </source>
</reference>
<dbReference type="EMBL" id="JAVRRJ010000004">
    <property type="protein sequence ID" value="KAK5085917.1"/>
    <property type="molecule type" value="Genomic_DNA"/>
</dbReference>
<gene>
    <name evidence="2" type="ORF">LTR05_005206</name>
</gene>
<dbReference type="Proteomes" id="UP001309876">
    <property type="component" value="Unassembled WGS sequence"/>
</dbReference>
<comment type="caution">
    <text evidence="2">The sequence shown here is derived from an EMBL/GenBank/DDBJ whole genome shotgun (WGS) entry which is preliminary data.</text>
</comment>
<protein>
    <submittedName>
        <fullName evidence="2">Uncharacterized protein</fullName>
    </submittedName>
</protein>
<feature type="region of interest" description="Disordered" evidence="1">
    <location>
        <begin position="120"/>
        <end position="152"/>
    </location>
</feature>
<proteinExistence type="predicted"/>
<accession>A0AAN7SZW6</accession>
<evidence type="ECO:0000313" key="3">
    <source>
        <dbReference type="Proteomes" id="UP001309876"/>
    </source>
</evidence>
<evidence type="ECO:0000313" key="2">
    <source>
        <dbReference type="EMBL" id="KAK5085917.1"/>
    </source>
</evidence>
<keyword evidence="3" id="KW-1185">Reference proteome</keyword>
<feature type="compositionally biased region" description="Low complexity" evidence="1">
    <location>
        <begin position="124"/>
        <end position="147"/>
    </location>
</feature>
<feature type="compositionally biased region" description="Basic and acidic residues" evidence="1">
    <location>
        <begin position="335"/>
        <end position="345"/>
    </location>
</feature>
<dbReference type="AlphaFoldDB" id="A0AAN7SZW6"/>